<organism evidence="1">
    <name type="scientific">Harvfovirus sp</name>
    <dbReference type="NCBI Taxonomy" id="2487768"/>
    <lineage>
        <taxon>Viruses</taxon>
        <taxon>Varidnaviria</taxon>
        <taxon>Bamfordvirae</taxon>
        <taxon>Nucleocytoviricota</taxon>
        <taxon>Megaviricetes</taxon>
        <taxon>Imitervirales</taxon>
        <taxon>Mimiviridae</taxon>
        <taxon>Klosneuvirinae</taxon>
    </lineage>
</organism>
<protein>
    <recommendedName>
        <fullName evidence="2">Ankyrin repeat protein</fullName>
    </recommendedName>
</protein>
<sequence>MAEKPLIFHCLDELVSHEEGKTVFLDILKKTEGWDIYTSICEVGFEEMECSLVDLMCESPEMSTDSIDFAVKLELVKKNDLGFLSRYVNSLRYRDNWEMVCYIIRNLCDGEVVRTKPKGGKGILSHLVFMPIFNGGWFVRIMEYLVEIGYDIGDGGGDTLLDGAIYQRNVVLIKYLVRRGMKFCDGGRVKEMNGCDYVQTCVCFPYHFMDHKPCKDYQMQCFRTVEACVIAGYDICTKDKNGLTIVDYIEKYITRDKYRESYDRHMKLIYDIKLRSACILFFIMVSLNGSAIYN</sequence>
<evidence type="ECO:0008006" key="2">
    <source>
        <dbReference type="Google" id="ProtNLM"/>
    </source>
</evidence>
<accession>A0A3G5A232</accession>
<name>A0A3G5A232_9VIRU</name>
<reference evidence="1" key="1">
    <citation type="submission" date="2018-10" db="EMBL/GenBank/DDBJ databases">
        <title>Hidden diversity of soil giant viruses.</title>
        <authorList>
            <person name="Schulz F."/>
            <person name="Alteio L."/>
            <person name="Goudeau D."/>
            <person name="Ryan E.M."/>
            <person name="Malmstrom R.R."/>
            <person name="Blanchard J."/>
            <person name="Woyke T."/>
        </authorList>
    </citation>
    <scope>NUCLEOTIDE SEQUENCE</scope>
    <source>
        <strain evidence="1">HAV1</strain>
    </source>
</reference>
<dbReference type="EMBL" id="MK072267">
    <property type="protein sequence ID" value="AYV81288.1"/>
    <property type="molecule type" value="Genomic_DNA"/>
</dbReference>
<evidence type="ECO:0000313" key="1">
    <source>
        <dbReference type="EMBL" id="AYV81288.1"/>
    </source>
</evidence>
<gene>
    <name evidence="1" type="ORF">Harvfovirus25_7</name>
</gene>
<proteinExistence type="predicted"/>